<protein>
    <recommendedName>
        <fullName evidence="3">Flavin reductase</fullName>
    </recommendedName>
</protein>
<dbReference type="EMBL" id="WVUH01000040">
    <property type="protein sequence ID" value="MBO4205853.1"/>
    <property type="molecule type" value="Genomic_DNA"/>
</dbReference>
<dbReference type="RefSeq" id="WP_208812234.1">
    <property type="nucleotide sequence ID" value="NZ_WVUH01000040.1"/>
</dbReference>
<comment type="caution">
    <text evidence="1">The sequence shown here is derived from an EMBL/GenBank/DDBJ whole genome shotgun (WGS) entry which is preliminary data.</text>
</comment>
<organism evidence="1 2">
    <name type="scientific">Micromonospora echinofusca</name>
    <dbReference type="NCBI Taxonomy" id="47858"/>
    <lineage>
        <taxon>Bacteria</taxon>
        <taxon>Bacillati</taxon>
        <taxon>Actinomycetota</taxon>
        <taxon>Actinomycetes</taxon>
        <taxon>Micromonosporales</taxon>
        <taxon>Micromonosporaceae</taxon>
        <taxon>Micromonospora</taxon>
    </lineage>
</organism>
<keyword evidence="2" id="KW-1185">Reference proteome</keyword>
<gene>
    <name evidence="1" type="ORF">GSF22_07515</name>
</gene>
<evidence type="ECO:0000313" key="2">
    <source>
        <dbReference type="Proteomes" id="UP000823521"/>
    </source>
</evidence>
<name>A0ABS3VMU1_MICEH</name>
<evidence type="ECO:0008006" key="3">
    <source>
        <dbReference type="Google" id="ProtNLM"/>
    </source>
</evidence>
<dbReference type="Proteomes" id="UP000823521">
    <property type="component" value="Unassembled WGS sequence"/>
</dbReference>
<sequence>MTATEPVVIHAPEIPGDPCRVCAQSWPCFPAQIDYVAEFYGRPAELATHLAGWFTAAVTELTARGRSFDASALYRRYLGWVDLTRRPRSRGWR</sequence>
<proteinExistence type="predicted"/>
<evidence type="ECO:0000313" key="1">
    <source>
        <dbReference type="EMBL" id="MBO4205853.1"/>
    </source>
</evidence>
<reference evidence="1 2" key="1">
    <citation type="submission" date="2019-12" db="EMBL/GenBank/DDBJ databases">
        <title>Whole genome sequencing of endophytic Actinobacterium Micromonospora sp. MPMI6T.</title>
        <authorList>
            <person name="Evv R."/>
            <person name="Podile A.R."/>
        </authorList>
    </citation>
    <scope>NUCLEOTIDE SEQUENCE [LARGE SCALE GENOMIC DNA]</scope>
    <source>
        <strain evidence="1 2">MPMI6</strain>
    </source>
</reference>
<accession>A0ABS3VMU1</accession>